<reference evidence="1" key="1">
    <citation type="submission" date="2022-11" db="EMBL/GenBank/DDBJ databases">
        <title>Chromosome-level genome of Pogonophryne albipinna.</title>
        <authorList>
            <person name="Jo E."/>
        </authorList>
    </citation>
    <scope>NUCLEOTIDE SEQUENCE</scope>
    <source>
        <strain evidence="1">SGF0006</strain>
        <tissue evidence="1">Muscle</tissue>
    </source>
</reference>
<dbReference type="PANTHER" id="PTHR45913">
    <property type="entry name" value="EPM2A-INTERACTING PROTEIN 1"/>
    <property type="match status" value="1"/>
</dbReference>
<feature type="non-terminal residue" evidence="1">
    <location>
        <position position="1"/>
    </location>
</feature>
<organism evidence="1 2">
    <name type="scientific">Pogonophryne albipinna</name>
    <dbReference type="NCBI Taxonomy" id="1090488"/>
    <lineage>
        <taxon>Eukaryota</taxon>
        <taxon>Metazoa</taxon>
        <taxon>Chordata</taxon>
        <taxon>Craniata</taxon>
        <taxon>Vertebrata</taxon>
        <taxon>Euteleostomi</taxon>
        <taxon>Actinopterygii</taxon>
        <taxon>Neopterygii</taxon>
        <taxon>Teleostei</taxon>
        <taxon>Neoteleostei</taxon>
        <taxon>Acanthomorphata</taxon>
        <taxon>Eupercaria</taxon>
        <taxon>Perciformes</taxon>
        <taxon>Notothenioidei</taxon>
        <taxon>Pogonophryne</taxon>
    </lineage>
</organism>
<name>A0AAD6AJS2_9TELE</name>
<comment type="caution">
    <text evidence="1">The sequence shown here is derived from an EMBL/GenBank/DDBJ whole genome shotgun (WGS) entry which is preliminary data.</text>
</comment>
<dbReference type="Proteomes" id="UP001219934">
    <property type="component" value="Unassembled WGS sequence"/>
</dbReference>
<evidence type="ECO:0000313" key="1">
    <source>
        <dbReference type="EMBL" id="KAJ4926108.1"/>
    </source>
</evidence>
<gene>
    <name evidence="1" type="ORF">JOQ06_008291</name>
</gene>
<evidence type="ECO:0000313" key="2">
    <source>
        <dbReference type="Proteomes" id="UP001219934"/>
    </source>
</evidence>
<accession>A0AAD6AJS2</accession>
<feature type="non-terminal residue" evidence="1">
    <location>
        <position position="161"/>
    </location>
</feature>
<keyword evidence="2" id="KW-1185">Reference proteome</keyword>
<proteinExistence type="predicted"/>
<protein>
    <submittedName>
        <fullName evidence="1">Uncharacterized protein</fullName>
    </submittedName>
</protein>
<dbReference type="PANTHER" id="PTHR45913:SF21">
    <property type="entry name" value="DUF4371 DOMAIN-CONTAINING PROTEIN"/>
    <property type="match status" value="1"/>
</dbReference>
<dbReference type="AlphaFoldDB" id="A0AAD6AJS2"/>
<dbReference type="EMBL" id="JAPTMU010000020">
    <property type="protein sequence ID" value="KAJ4926108.1"/>
    <property type="molecule type" value="Genomic_DNA"/>
</dbReference>
<sequence length="161" mass="18360">LAKEKKPLSEGELVKTCAIEMANAFGDEKMAKHFETVSLSHKEVDAAYGDLQLHTDIRWMSRGKCLERFYALRLEIPVFLENSLTADTSADNLASDPPNLTHFPACGELRNDITELAECEMTIHRNREALKMLQDQFNNRFQDFHDMRGTIRLFTDPISAV</sequence>